<sequence>MGDGTFLWEPDVYGHFSDFRSRPFFDLTFRIGATAPRSVVDLGCGPGTLSATLAQRWPGASVLGLDSSAAMIAQARTLLPSPASTLTPDPAHDGGPSLPPATHRRPAQLEPGLAFVQGDITAWRPGSGGFAGPAIAAGAPPVDVVVSNAALQWVPGHRDLMAQWVAELRPGAWLAVQVPGNFGSPSHVLLRELAGSPRWRKQLDGVLGHHDAVAEPSEYQELLLSNGATADVWETTYNHLLPGESPVLGWVRGTALRPVAAALGAEEMIKFEQMFELLLVAAYPPGECGTIFPFRRIFMVGEKQ</sequence>
<keyword evidence="1" id="KW-0808">Transferase</keyword>
<dbReference type="GO" id="GO:0032259">
    <property type="term" value="P:methylation"/>
    <property type="evidence" value="ECO:0007669"/>
    <property type="project" value="UniProtKB-KW"/>
</dbReference>
<dbReference type="AlphaFoldDB" id="A0A2V3DNZ1"/>
<dbReference type="OrthoDB" id="9795085at2"/>
<evidence type="ECO:0000313" key="1">
    <source>
        <dbReference type="EMBL" id="PXA64670.1"/>
    </source>
</evidence>
<proteinExistence type="predicted"/>
<dbReference type="EMBL" id="QHLZ01000009">
    <property type="protein sequence ID" value="PXA64670.1"/>
    <property type="molecule type" value="Genomic_DNA"/>
</dbReference>
<gene>
    <name evidence="1" type="ORF">CVS29_14035</name>
</gene>
<keyword evidence="1" id="KW-0489">Methyltransferase</keyword>
<dbReference type="Gene3D" id="3.40.50.150">
    <property type="entry name" value="Vaccinia Virus protein VP39"/>
    <property type="match status" value="1"/>
</dbReference>
<dbReference type="EC" id="2.1.1.144" evidence="1"/>
<comment type="caution">
    <text evidence="1">The sequence shown here is derived from an EMBL/GenBank/DDBJ whole genome shotgun (WGS) entry which is preliminary data.</text>
</comment>
<reference evidence="1 2" key="1">
    <citation type="submission" date="2018-05" db="EMBL/GenBank/DDBJ databases">
        <title>Genetic diversity of glacier-inhabiting Cryobacterium bacteria in China and description of Cryobacterium mengkeensis sp. nov. and Arthrobacter glacialis sp. nov.</title>
        <authorList>
            <person name="Liu Q."/>
            <person name="Xin Y.-H."/>
        </authorList>
    </citation>
    <scope>NUCLEOTIDE SEQUENCE [LARGE SCALE GENOMIC DNA]</scope>
    <source>
        <strain evidence="1 2">GP3</strain>
    </source>
</reference>
<name>A0A2V3DNZ1_9MICC</name>
<dbReference type="PANTHER" id="PTHR43861">
    <property type="entry name" value="TRANS-ACONITATE 2-METHYLTRANSFERASE-RELATED"/>
    <property type="match status" value="1"/>
</dbReference>
<keyword evidence="2" id="KW-1185">Reference proteome</keyword>
<dbReference type="Gene3D" id="1.10.150.290">
    <property type="entry name" value="S-adenosyl-L-methionine-dependent methyltransferases"/>
    <property type="match status" value="1"/>
</dbReference>
<dbReference type="InterPro" id="IPR023149">
    <property type="entry name" value="Trans_acon_MeTrfase_C"/>
</dbReference>
<dbReference type="InterPro" id="IPR029063">
    <property type="entry name" value="SAM-dependent_MTases_sf"/>
</dbReference>
<dbReference type="Pfam" id="PF13489">
    <property type="entry name" value="Methyltransf_23"/>
    <property type="match status" value="1"/>
</dbReference>
<dbReference type="CDD" id="cd02440">
    <property type="entry name" value="AdoMet_MTases"/>
    <property type="match status" value="1"/>
</dbReference>
<dbReference type="RefSeq" id="WP_110106962.1">
    <property type="nucleotide sequence ID" value="NZ_JACBZZ010000001.1"/>
</dbReference>
<dbReference type="Proteomes" id="UP000246303">
    <property type="component" value="Unassembled WGS sequence"/>
</dbReference>
<accession>A0A2V3DNZ1</accession>
<dbReference type="PANTHER" id="PTHR43861:SF1">
    <property type="entry name" value="TRANS-ACONITATE 2-METHYLTRANSFERASE"/>
    <property type="match status" value="1"/>
</dbReference>
<evidence type="ECO:0000313" key="2">
    <source>
        <dbReference type="Proteomes" id="UP000246303"/>
    </source>
</evidence>
<dbReference type="GO" id="GO:0030798">
    <property type="term" value="F:trans-aconitate 2-methyltransferase activity"/>
    <property type="evidence" value="ECO:0007669"/>
    <property type="project" value="UniProtKB-EC"/>
</dbReference>
<organism evidence="1 2">
    <name type="scientific">Arthrobacter psychrochitiniphilus</name>
    <dbReference type="NCBI Taxonomy" id="291045"/>
    <lineage>
        <taxon>Bacteria</taxon>
        <taxon>Bacillati</taxon>
        <taxon>Actinomycetota</taxon>
        <taxon>Actinomycetes</taxon>
        <taxon>Micrococcales</taxon>
        <taxon>Micrococcaceae</taxon>
        <taxon>Arthrobacter</taxon>
    </lineage>
</organism>
<dbReference type="SUPFAM" id="SSF53335">
    <property type="entry name" value="S-adenosyl-L-methionine-dependent methyltransferases"/>
    <property type="match status" value="1"/>
</dbReference>
<protein>
    <submittedName>
        <fullName evidence="1">Trans-aconitate 2-methyltransferase</fullName>
        <ecNumber evidence="1">2.1.1.144</ecNumber>
    </submittedName>
</protein>